<keyword evidence="3 4" id="KW-0648">Protein biosynthesis</keyword>
<keyword evidence="2 4" id="KW-0488">Methylation</keyword>
<proteinExistence type="inferred from homology"/>
<dbReference type="Proteomes" id="UP000228949">
    <property type="component" value="Unassembled WGS sequence"/>
</dbReference>
<feature type="coiled-coil region" evidence="6">
    <location>
        <begin position="37"/>
        <end position="80"/>
    </location>
</feature>
<keyword evidence="6" id="KW-0175">Coiled coil</keyword>
<feature type="domain" description="Prokaryotic-type class I peptide chain release factors" evidence="7">
    <location>
        <begin position="222"/>
        <end position="238"/>
    </location>
</feature>
<dbReference type="EMBL" id="PEVJ01000026">
    <property type="protein sequence ID" value="PIU98490.1"/>
    <property type="molecule type" value="Genomic_DNA"/>
</dbReference>
<evidence type="ECO:0000313" key="8">
    <source>
        <dbReference type="EMBL" id="PIU98490.1"/>
    </source>
</evidence>
<comment type="similarity">
    <text evidence="1 4">Belongs to the prokaryotic/mitochondrial release factor family.</text>
</comment>
<evidence type="ECO:0000313" key="9">
    <source>
        <dbReference type="Proteomes" id="UP000228949"/>
    </source>
</evidence>
<dbReference type="Pfam" id="PF03462">
    <property type="entry name" value="PCRF"/>
    <property type="match status" value="1"/>
</dbReference>
<dbReference type="HAMAP" id="MF_00094">
    <property type="entry name" value="Rel_fac_2"/>
    <property type="match status" value="1"/>
</dbReference>
<dbReference type="PANTHER" id="PTHR43116:SF3">
    <property type="entry name" value="CLASS I PEPTIDE CHAIN RELEASE FACTOR"/>
    <property type="match status" value="1"/>
</dbReference>
<comment type="subcellular location">
    <subcellularLocation>
        <location evidence="4">Cytoplasm</location>
    </subcellularLocation>
</comment>
<accession>A0A2M7B5X0</accession>
<dbReference type="Pfam" id="PF00472">
    <property type="entry name" value="RF-1"/>
    <property type="match status" value="1"/>
</dbReference>
<evidence type="ECO:0000256" key="5">
    <source>
        <dbReference type="NCBIfam" id="TIGR00020"/>
    </source>
</evidence>
<dbReference type="SUPFAM" id="SSF75620">
    <property type="entry name" value="Release factor"/>
    <property type="match status" value="1"/>
</dbReference>
<dbReference type="InterPro" id="IPR000352">
    <property type="entry name" value="Pep_chain_release_fac_I"/>
</dbReference>
<dbReference type="GO" id="GO:0016149">
    <property type="term" value="F:translation release factor activity, codon specific"/>
    <property type="evidence" value="ECO:0007669"/>
    <property type="project" value="UniProtKB-UniRule"/>
</dbReference>
<dbReference type="NCBIfam" id="TIGR00020">
    <property type="entry name" value="prfB"/>
    <property type="match status" value="1"/>
</dbReference>
<keyword evidence="4" id="KW-0963">Cytoplasm</keyword>
<comment type="function">
    <text evidence="4">Peptide chain release factor 2 directs the termination of translation in response to the peptide chain termination codons UGA and UAA.</text>
</comment>
<protein>
    <recommendedName>
        <fullName evidence="4 5">Peptide chain release factor 2</fullName>
        <shortName evidence="4">RF-2</shortName>
    </recommendedName>
</protein>
<dbReference type="SMART" id="SM00937">
    <property type="entry name" value="PCRF"/>
    <property type="match status" value="1"/>
</dbReference>
<dbReference type="Gene3D" id="3.30.160.20">
    <property type="match status" value="1"/>
</dbReference>
<dbReference type="PROSITE" id="PS00745">
    <property type="entry name" value="RF_PROK_I"/>
    <property type="match status" value="1"/>
</dbReference>
<dbReference type="Gene3D" id="1.20.58.410">
    <property type="entry name" value="Release factor"/>
    <property type="match status" value="1"/>
</dbReference>
<evidence type="ECO:0000256" key="4">
    <source>
        <dbReference type="HAMAP-Rule" id="MF_00094"/>
    </source>
</evidence>
<evidence type="ECO:0000256" key="6">
    <source>
        <dbReference type="SAM" id="Coils"/>
    </source>
</evidence>
<reference evidence="9" key="1">
    <citation type="submission" date="2017-09" db="EMBL/GenBank/DDBJ databases">
        <title>Depth-based differentiation of microbial function through sediment-hosted aquifers and enrichment of novel symbionts in the deep terrestrial subsurface.</title>
        <authorList>
            <person name="Probst A.J."/>
            <person name="Ladd B."/>
            <person name="Jarett J.K."/>
            <person name="Geller-Mcgrath D.E."/>
            <person name="Sieber C.M.K."/>
            <person name="Emerson J.B."/>
            <person name="Anantharaman K."/>
            <person name="Thomas B.C."/>
            <person name="Malmstrom R."/>
            <person name="Stieglmeier M."/>
            <person name="Klingl A."/>
            <person name="Woyke T."/>
            <person name="Ryan C.M."/>
            <person name="Banfield J.F."/>
        </authorList>
    </citation>
    <scope>NUCLEOTIDE SEQUENCE [LARGE SCALE GENOMIC DNA]</scope>
</reference>
<gene>
    <name evidence="4" type="primary">prfB</name>
    <name evidence="8" type="ORF">COS61_01145</name>
</gene>
<dbReference type="PANTHER" id="PTHR43116">
    <property type="entry name" value="PEPTIDE CHAIN RELEASE FACTOR 2"/>
    <property type="match status" value="1"/>
</dbReference>
<comment type="PTM">
    <text evidence="4">Methylated by PrmC. Methylation increases the termination efficiency of RF2.</text>
</comment>
<dbReference type="InterPro" id="IPR004374">
    <property type="entry name" value="PrfB"/>
</dbReference>
<sequence length="345" mass="39660">MEIKKNRVKEIEYELNDPDFWANREIADAKIKELGELNELIKRFNEIERGLAQIEARGADKNAEKELDEIQFNLRRIETENLFTGKYDKGSVILSIYAGAGGQDAEDWAAMLYEMYAKFCGKRGWKTKIIDERLADFQSKTGRRPLKNITAEIKGDYAYGYLKKEAGVHRLVRISPFSPEKKRHTSFVLVEVLPDIADLRGLDADWRGMKISPEDLKIEFFRSSGPGGQNVNKVETAVRIVHLPTGLSVASQVERSQAQNREKAMNLLKAKLVKLMEDNQIKELDKLRVKVKPEWGSQIRSYVLHPYKLVKDHRTDIETTDVEKVLDGDLDLFMESGILNKEYRI</sequence>
<feature type="modified residue" description="N5-methylglutamine" evidence="4">
    <location>
        <position position="229"/>
    </location>
</feature>
<comment type="caution">
    <text evidence="8">The sequence shown here is derived from an EMBL/GenBank/DDBJ whole genome shotgun (WGS) entry which is preliminary data.</text>
</comment>
<organism evidence="8 9">
    <name type="scientific">Candidatus Wolfebacteria bacterium CG03_land_8_20_14_0_80_40_12</name>
    <dbReference type="NCBI Taxonomy" id="1975069"/>
    <lineage>
        <taxon>Bacteria</taxon>
        <taxon>Candidatus Wolfeibacteriota</taxon>
    </lineage>
</organism>
<dbReference type="Gene3D" id="3.30.70.1660">
    <property type="match status" value="1"/>
</dbReference>
<evidence type="ECO:0000256" key="3">
    <source>
        <dbReference type="ARBA" id="ARBA00022917"/>
    </source>
</evidence>
<dbReference type="AlphaFoldDB" id="A0A2M7B5X0"/>
<dbReference type="GO" id="GO:0005737">
    <property type="term" value="C:cytoplasm"/>
    <property type="evidence" value="ECO:0007669"/>
    <property type="project" value="UniProtKB-SubCell"/>
</dbReference>
<evidence type="ECO:0000256" key="2">
    <source>
        <dbReference type="ARBA" id="ARBA00022481"/>
    </source>
</evidence>
<evidence type="ECO:0000259" key="7">
    <source>
        <dbReference type="PROSITE" id="PS00745"/>
    </source>
</evidence>
<name>A0A2M7B5X0_9BACT</name>
<dbReference type="InterPro" id="IPR005139">
    <property type="entry name" value="PCRF"/>
</dbReference>
<dbReference type="InterPro" id="IPR045853">
    <property type="entry name" value="Pep_chain_release_fac_I_sf"/>
</dbReference>
<evidence type="ECO:0000256" key="1">
    <source>
        <dbReference type="ARBA" id="ARBA00010835"/>
    </source>
</evidence>